<protein>
    <submittedName>
        <fullName evidence="2">Myosin-4-like</fullName>
    </submittedName>
</protein>
<accession>A0A2Z7BM40</accession>
<dbReference type="EMBL" id="KV005059">
    <property type="protein sequence ID" value="KZV34449.1"/>
    <property type="molecule type" value="Genomic_DNA"/>
</dbReference>
<evidence type="ECO:0000256" key="1">
    <source>
        <dbReference type="SAM" id="MobiDB-lite"/>
    </source>
</evidence>
<evidence type="ECO:0000313" key="3">
    <source>
        <dbReference type="Proteomes" id="UP000250235"/>
    </source>
</evidence>
<gene>
    <name evidence="2" type="ORF">F511_24706</name>
</gene>
<reference evidence="2 3" key="1">
    <citation type="journal article" date="2015" name="Proc. Natl. Acad. Sci. U.S.A.">
        <title>The resurrection genome of Boea hygrometrica: A blueprint for survival of dehydration.</title>
        <authorList>
            <person name="Xiao L."/>
            <person name="Yang G."/>
            <person name="Zhang L."/>
            <person name="Yang X."/>
            <person name="Zhao S."/>
            <person name="Ji Z."/>
            <person name="Zhou Q."/>
            <person name="Hu M."/>
            <person name="Wang Y."/>
            <person name="Chen M."/>
            <person name="Xu Y."/>
            <person name="Jin H."/>
            <person name="Xiao X."/>
            <person name="Hu G."/>
            <person name="Bao F."/>
            <person name="Hu Y."/>
            <person name="Wan P."/>
            <person name="Li L."/>
            <person name="Deng X."/>
            <person name="Kuang T."/>
            <person name="Xiang C."/>
            <person name="Zhu J.K."/>
            <person name="Oliver M.J."/>
            <person name="He Y."/>
        </authorList>
    </citation>
    <scope>NUCLEOTIDE SEQUENCE [LARGE SCALE GENOMIC DNA]</scope>
    <source>
        <strain evidence="3">cv. XS01</strain>
    </source>
</reference>
<sequence length="266" mass="28870">MSLFDLQDVCIAIGSISTLDLPMVVDLIGIYGLKGPYSGPVVDLDTVPTGIFHAFQHRLAVEGFCDFFVQPVVQYISSSSSSESAVSIRPRSPDAIPSGSSSSASLIYFTEDIPQTSMPTVFVPSAEFTESFAQLRASVDQIQLEQVRTRDDVAELKAALSSKITDLEAAFAHASTYQERVFRNKIYDVQQEINTQNAALSRDLDDFRKETQEGITTLSAQLSEIIAYINWGRDNEKGQIESSSGLPPDSRPGSGSSRPGEGGSRS</sequence>
<proteinExistence type="predicted"/>
<feature type="compositionally biased region" description="Low complexity" evidence="1">
    <location>
        <begin position="242"/>
        <end position="259"/>
    </location>
</feature>
<organism evidence="2 3">
    <name type="scientific">Dorcoceras hygrometricum</name>
    <dbReference type="NCBI Taxonomy" id="472368"/>
    <lineage>
        <taxon>Eukaryota</taxon>
        <taxon>Viridiplantae</taxon>
        <taxon>Streptophyta</taxon>
        <taxon>Embryophyta</taxon>
        <taxon>Tracheophyta</taxon>
        <taxon>Spermatophyta</taxon>
        <taxon>Magnoliopsida</taxon>
        <taxon>eudicotyledons</taxon>
        <taxon>Gunneridae</taxon>
        <taxon>Pentapetalae</taxon>
        <taxon>asterids</taxon>
        <taxon>lamiids</taxon>
        <taxon>Lamiales</taxon>
        <taxon>Gesneriaceae</taxon>
        <taxon>Didymocarpoideae</taxon>
        <taxon>Trichosporeae</taxon>
        <taxon>Loxocarpinae</taxon>
        <taxon>Dorcoceras</taxon>
    </lineage>
</organism>
<dbReference type="AlphaFoldDB" id="A0A2Z7BM40"/>
<keyword evidence="3" id="KW-1185">Reference proteome</keyword>
<feature type="region of interest" description="Disordered" evidence="1">
    <location>
        <begin position="237"/>
        <end position="266"/>
    </location>
</feature>
<evidence type="ECO:0000313" key="2">
    <source>
        <dbReference type="EMBL" id="KZV34449.1"/>
    </source>
</evidence>
<name>A0A2Z7BM40_9LAMI</name>
<dbReference type="Proteomes" id="UP000250235">
    <property type="component" value="Unassembled WGS sequence"/>
</dbReference>